<keyword evidence="2" id="KW-1185">Reference proteome</keyword>
<proteinExistence type="predicted"/>
<dbReference type="Proteomes" id="UP000007306">
    <property type="component" value="Chromosome 12"/>
</dbReference>
<dbReference type="Gramene" id="ORGLA12G0105400.1">
    <property type="protein sequence ID" value="ORGLA12G0105400.1"/>
    <property type="gene ID" value="ORGLA12G0105400"/>
</dbReference>
<reference evidence="1 2" key="2">
    <citation type="submission" date="2018-04" db="EMBL/GenBank/DDBJ databases">
        <title>OglaRS2 (Oryza glaberrima Reference Sequence Version 2).</title>
        <authorList>
            <person name="Zhang J."/>
            <person name="Kudrna D."/>
            <person name="Lee S."/>
            <person name="Talag J."/>
            <person name="Rajasekar S."/>
            <person name="Wing R.A."/>
        </authorList>
    </citation>
    <scope>NUCLEOTIDE SEQUENCE [LARGE SCALE GENOMIC DNA]</scope>
    <source>
        <strain evidence="1 2">cv. IRGC 96717</strain>
    </source>
</reference>
<sequence>RPNRPHQVTIIRSILHQRVSAMNDTCFAHLSHRSSSNGSELERSEAPLPHGAQKVARNNAAIGCHHHPQLNDGQLLLPRDGRDPDHHVVHRKIGGGGGDGDEAVVVAAERQGPWPSKGRLCRAPSPTARCPCRRRRCPCDLAAAAAA</sequence>
<evidence type="ECO:0000313" key="1">
    <source>
        <dbReference type="EnsemblPlants" id="ORGLA12G0105400.1"/>
    </source>
</evidence>
<accession>I1R698</accession>
<protein>
    <submittedName>
        <fullName evidence="1">Uncharacterized protein</fullName>
    </submittedName>
</protein>
<evidence type="ECO:0000313" key="2">
    <source>
        <dbReference type="Proteomes" id="UP000007306"/>
    </source>
</evidence>
<organism evidence="1 2">
    <name type="scientific">Oryza glaberrima</name>
    <name type="common">African rice</name>
    <dbReference type="NCBI Taxonomy" id="4538"/>
    <lineage>
        <taxon>Eukaryota</taxon>
        <taxon>Viridiplantae</taxon>
        <taxon>Streptophyta</taxon>
        <taxon>Embryophyta</taxon>
        <taxon>Tracheophyta</taxon>
        <taxon>Spermatophyta</taxon>
        <taxon>Magnoliopsida</taxon>
        <taxon>Liliopsida</taxon>
        <taxon>Poales</taxon>
        <taxon>Poaceae</taxon>
        <taxon>BOP clade</taxon>
        <taxon>Oryzoideae</taxon>
        <taxon>Oryzeae</taxon>
        <taxon>Oryzinae</taxon>
        <taxon>Oryza</taxon>
    </lineage>
</organism>
<name>I1R698_ORYGL</name>
<dbReference type="EnsemblPlants" id="ORGLA12G0105400.1">
    <property type="protein sequence ID" value="ORGLA12G0105400.1"/>
    <property type="gene ID" value="ORGLA12G0105400"/>
</dbReference>
<dbReference type="AlphaFoldDB" id="I1R698"/>
<reference evidence="1" key="1">
    <citation type="submission" date="2015-06" db="UniProtKB">
        <authorList>
            <consortium name="EnsemblPlants"/>
        </authorList>
    </citation>
    <scope>IDENTIFICATION</scope>
</reference>
<dbReference type="HOGENOM" id="CLU_1772884_0_0_1"/>